<gene>
    <name evidence="2" type="ORF">SAMEA23995918_05624</name>
</gene>
<organism evidence="2 3">
    <name type="scientific">Klebsiella quasipneumoniae</name>
    <dbReference type="NCBI Taxonomy" id="1463165"/>
    <lineage>
        <taxon>Bacteria</taxon>
        <taxon>Pseudomonadati</taxon>
        <taxon>Pseudomonadota</taxon>
        <taxon>Gammaproteobacteria</taxon>
        <taxon>Enterobacterales</taxon>
        <taxon>Enterobacteriaceae</taxon>
        <taxon>Klebsiella/Raoultella group</taxon>
        <taxon>Klebsiella</taxon>
        <taxon>Klebsiella pneumoniae complex</taxon>
    </lineage>
</organism>
<feature type="compositionally biased region" description="Polar residues" evidence="1">
    <location>
        <begin position="59"/>
        <end position="68"/>
    </location>
</feature>
<accession>A0ABD7NAK3</accession>
<sequence length="164" mass="18067">MPFPFDSGSIISVDSPMPLTPTNFKKSRTRYAKCSGLGLFLGIALLIQCGGACAQGTLTRGDQQSSHVTKSEVEDHLKTPTQNKTPTRKDVNLDLARCSDEIYAYLRVLDVSRDTPGLDYLFMDALDDLEQQVEACLIDRADETKISQAIMVSNPSMHANPTHF</sequence>
<proteinExistence type="predicted"/>
<dbReference type="Proteomes" id="UP000252079">
    <property type="component" value="Unassembled WGS sequence"/>
</dbReference>
<reference evidence="2 3" key="1">
    <citation type="submission" date="2018-07" db="EMBL/GenBank/DDBJ databases">
        <authorList>
            <consortium name="Pathogen Informatics"/>
        </authorList>
    </citation>
    <scope>NUCLEOTIDE SEQUENCE [LARGE SCALE GENOMIC DNA]</scope>
    <source>
        <strain evidence="2 3">4300STDY6636950</strain>
    </source>
</reference>
<feature type="region of interest" description="Disordered" evidence="1">
    <location>
        <begin position="59"/>
        <end position="86"/>
    </location>
</feature>
<comment type="caution">
    <text evidence="2">The sequence shown here is derived from an EMBL/GenBank/DDBJ whole genome shotgun (WGS) entry which is preliminary data.</text>
</comment>
<dbReference type="AlphaFoldDB" id="A0ABD7NAK3"/>
<feature type="compositionally biased region" description="Basic and acidic residues" evidence="1">
    <location>
        <begin position="69"/>
        <end position="78"/>
    </location>
</feature>
<protein>
    <recommendedName>
        <fullName evidence="4">Lipoprotein</fullName>
    </recommendedName>
</protein>
<name>A0ABD7NAK3_9ENTR</name>
<evidence type="ECO:0000256" key="1">
    <source>
        <dbReference type="SAM" id="MobiDB-lite"/>
    </source>
</evidence>
<evidence type="ECO:0008006" key="4">
    <source>
        <dbReference type="Google" id="ProtNLM"/>
    </source>
</evidence>
<evidence type="ECO:0000313" key="2">
    <source>
        <dbReference type="EMBL" id="SSG11291.1"/>
    </source>
</evidence>
<evidence type="ECO:0000313" key="3">
    <source>
        <dbReference type="Proteomes" id="UP000252079"/>
    </source>
</evidence>
<dbReference type="EMBL" id="UFBM01000100">
    <property type="protein sequence ID" value="SSG11291.1"/>
    <property type="molecule type" value="Genomic_DNA"/>
</dbReference>